<feature type="repeat" description="PPR" evidence="2">
    <location>
        <begin position="231"/>
        <end position="265"/>
    </location>
</feature>
<dbReference type="Gene3D" id="1.25.40.10">
    <property type="entry name" value="Tetratricopeptide repeat domain"/>
    <property type="match status" value="3"/>
</dbReference>
<feature type="repeat" description="PPR" evidence="2">
    <location>
        <begin position="125"/>
        <end position="159"/>
    </location>
</feature>
<dbReference type="InterPro" id="IPR046960">
    <property type="entry name" value="PPR_At4g14850-like_plant"/>
</dbReference>
<feature type="repeat" description="PPR" evidence="2">
    <location>
        <begin position="22"/>
        <end position="56"/>
    </location>
</feature>
<evidence type="ECO:0000256" key="1">
    <source>
        <dbReference type="ARBA" id="ARBA00022737"/>
    </source>
</evidence>
<dbReference type="PROSITE" id="PS51375">
    <property type="entry name" value="PPR"/>
    <property type="match status" value="4"/>
</dbReference>
<reference evidence="5" key="1">
    <citation type="submission" date="2025-08" db="UniProtKB">
        <authorList>
            <consortium name="RefSeq"/>
        </authorList>
    </citation>
    <scope>IDENTIFICATION</scope>
</reference>
<evidence type="ECO:0000259" key="3">
    <source>
        <dbReference type="Pfam" id="PF14432"/>
    </source>
</evidence>
<sequence>MYFKNGQFDAPRQLFGEISKRDVVLFTAMICGFSQNGVGGEALYFFSEMLEEGMRPNSITMTSALSACSRPRDYALGRILHGASLRNGLLEKADMILETSLLDMYAKCGNLCHAKRVFDRMSERNSISWNSIINAYFLNGSFEVALDLFKGMLSEGWRHPRSSTIAAVLNICGVTTDLHKGKEIHGYVLKCIGDSSEQECLIMYNAIIDMYVKTGDMESAISLFRRTEKRNVVTWTIMIAGYGAHGLSRKALETFNDMKKSGIRPDGVSFVSILSACSHGGLVDEGQQLYYSMQRDYNIVPEMMHFVCIVDLYGRAGLLDEAHDFIKTMPVEPSKIVWGSLLSSCRNHKNVVLGEYAAKKALELDQHDVGNYLLLSRLYADAGRWEDFAKIRSLMKEVGLRATTACSWVELRGKVYRFTVGDHLKTCSEKIYEFLETLVWTMEKAGFVRDTSDVGHKINEEAKVNDLCAHTEKLALGFVLMHFQDERLIRIGKNLRVCRDCHEAFKFISLICDKEIILKDPNRYHRFVQGCCSCHDFW</sequence>
<feature type="repeat" description="PPR" evidence="2">
    <location>
        <begin position="200"/>
        <end position="230"/>
    </location>
</feature>
<dbReference type="InParanoid" id="A0A6I9RJA4"/>
<dbReference type="InterPro" id="IPR011990">
    <property type="entry name" value="TPR-like_helical_dom_sf"/>
</dbReference>
<dbReference type="KEGG" id="egu:105049320"/>
<evidence type="ECO:0000313" key="4">
    <source>
        <dbReference type="Proteomes" id="UP000504607"/>
    </source>
</evidence>
<accession>A0A6I9RJA4</accession>
<dbReference type="OrthoDB" id="775425at2759"/>
<dbReference type="Proteomes" id="UP000504607">
    <property type="component" value="Chromosome 1"/>
</dbReference>
<dbReference type="Pfam" id="PF01535">
    <property type="entry name" value="PPR"/>
    <property type="match status" value="3"/>
</dbReference>
<dbReference type="NCBIfam" id="TIGR00756">
    <property type="entry name" value="PPR"/>
    <property type="match status" value="4"/>
</dbReference>
<protein>
    <submittedName>
        <fullName evidence="5">Pentatricopeptide repeat-containing protein At3g24000, mitochondrial</fullName>
    </submittedName>
</protein>
<evidence type="ECO:0000313" key="5">
    <source>
        <dbReference type="RefSeq" id="XP_010927245.1"/>
    </source>
</evidence>
<dbReference type="GO" id="GO:0008270">
    <property type="term" value="F:zinc ion binding"/>
    <property type="evidence" value="ECO:0007669"/>
    <property type="project" value="InterPro"/>
</dbReference>
<dbReference type="GO" id="GO:0003723">
    <property type="term" value="F:RNA binding"/>
    <property type="evidence" value="ECO:0007669"/>
    <property type="project" value="InterPro"/>
</dbReference>
<dbReference type="Pfam" id="PF14432">
    <property type="entry name" value="DYW_deaminase"/>
    <property type="match status" value="1"/>
</dbReference>
<organism evidence="4 5">
    <name type="scientific">Elaeis guineensis var. tenera</name>
    <name type="common">Oil palm</name>
    <dbReference type="NCBI Taxonomy" id="51953"/>
    <lineage>
        <taxon>Eukaryota</taxon>
        <taxon>Viridiplantae</taxon>
        <taxon>Streptophyta</taxon>
        <taxon>Embryophyta</taxon>
        <taxon>Tracheophyta</taxon>
        <taxon>Spermatophyta</taxon>
        <taxon>Magnoliopsida</taxon>
        <taxon>Liliopsida</taxon>
        <taxon>Arecaceae</taxon>
        <taxon>Arecoideae</taxon>
        <taxon>Cocoseae</taxon>
        <taxon>Elaeidinae</taxon>
        <taxon>Elaeis</taxon>
    </lineage>
</organism>
<dbReference type="Pfam" id="PF20431">
    <property type="entry name" value="E_motif"/>
    <property type="match status" value="1"/>
</dbReference>
<dbReference type="PANTHER" id="PTHR47926">
    <property type="entry name" value="PENTATRICOPEPTIDE REPEAT-CONTAINING PROTEIN"/>
    <property type="match status" value="1"/>
</dbReference>
<dbReference type="InterPro" id="IPR002885">
    <property type="entry name" value="PPR_rpt"/>
</dbReference>
<dbReference type="Pfam" id="PF13041">
    <property type="entry name" value="PPR_2"/>
    <property type="match status" value="2"/>
</dbReference>
<dbReference type="PANTHER" id="PTHR47926:SF347">
    <property type="entry name" value="PENTATRICOPEPTIDE REPEAT-CONTAINING PROTEIN"/>
    <property type="match status" value="1"/>
</dbReference>
<dbReference type="FunFam" id="1.25.40.10:FF:000285">
    <property type="entry name" value="Pentatricopeptide repeat-containing protein, chloroplastic"/>
    <property type="match status" value="1"/>
</dbReference>
<feature type="domain" description="DYW" evidence="3">
    <location>
        <begin position="446"/>
        <end position="538"/>
    </location>
</feature>
<keyword evidence="4" id="KW-1185">Reference proteome</keyword>
<proteinExistence type="predicted"/>
<dbReference type="GO" id="GO:0009451">
    <property type="term" value="P:RNA modification"/>
    <property type="evidence" value="ECO:0007669"/>
    <property type="project" value="InterPro"/>
</dbReference>
<name>A0A6I9RJA4_ELAGV</name>
<gene>
    <name evidence="5" type="primary">LOC105049320</name>
</gene>
<keyword evidence="1" id="KW-0677">Repeat</keyword>
<dbReference type="GeneID" id="105049320"/>
<dbReference type="RefSeq" id="XP_010927245.1">
    <property type="nucleotide sequence ID" value="XM_010928943.1"/>
</dbReference>
<dbReference type="InterPro" id="IPR046848">
    <property type="entry name" value="E_motif"/>
</dbReference>
<evidence type="ECO:0000256" key="2">
    <source>
        <dbReference type="PROSITE-ProRule" id="PRU00708"/>
    </source>
</evidence>
<dbReference type="FunFam" id="1.25.40.10:FF:000184">
    <property type="entry name" value="Pentatricopeptide repeat-containing protein, chloroplastic"/>
    <property type="match status" value="1"/>
</dbReference>
<dbReference type="AlphaFoldDB" id="A0A6I9RJA4"/>
<dbReference type="InterPro" id="IPR032867">
    <property type="entry name" value="DYW_dom"/>
</dbReference>